<feature type="non-terminal residue" evidence="3">
    <location>
        <position position="163"/>
    </location>
</feature>
<accession>A0A9N9DU77</accession>
<protein>
    <submittedName>
        <fullName evidence="3">985_t:CDS:1</fullName>
    </submittedName>
</protein>
<dbReference type="GO" id="GO:0004525">
    <property type="term" value="F:ribonuclease III activity"/>
    <property type="evidence" value="ECO:0007669"/>
    <property type="project" value="InterPro"/>
</dbReference>
<evidence type="ECO:0000313" key="3">
    <source>
        <dbReference type="EMBL" id="CAG8651192.1"/>
    </source>
</evidence>
<keyword evidence="4" id="KW-1185">Reference proteome</keyword>
<dbReference type="Proteomes" id="UP000789572">
    <property type="component" value="Unassembled WGS sequence"/>
</dbReference>
<evidence type="ECO:0000256" key="1">
    <source>
        <dbReference type="SAM" id="Phobius"/>
    </source>
</evidence>
<feature type="domain" description="RNase III" evidence="2">
    <location>
        <begin position="123"/>
        <end position="163"/>
    </location>
</feature>
<name>A0A9N9DU77_9GLOM</name>
<keyword evidence="1" id="KW-0472">Membrane</keyword>
<feature type="transmembrane region" description="Helical" evidence="1">
    <location>
        <begin position="38"/>
        <end position="57"/>
    </location>
</feature>
<dbReference type="Gene3D" id="1.10.1520.10">
    <property type="entry name" value="Ribonuclease III domain"/>
    <property type="match status" value="1"/>
</dbReference>
<keyword evidence="1" id="KW-1133">Transmembrane helix</keyword>
<evidence type="ECO:0000259" key="2">
    <source>
        <dbReference type="PROSITE" id="PS50142"/>
    </source>
</evidence>
<dbReference type="OrthoDB" id="422206at2759"/>
<dbReference type="PROSITE" id="PS50142">
    <property type="entry name" value="RNASE_3_2"/>
    <property type="match status" value="1"/>
</dbReference>
<dbReference type="InterPro" id="IPR036389">
    <property type="entry name" value="RNase_III_sf"/>
</dbReference>
<dbReference type="EMBL" id="CAJVPJ010004357">
    <property type="protein sequence ID" value="CAG8651192.1"/>
    <property type="molecule type" value="Genomic_DNA"/>
</dbReference>
<comment type="caution">
    <text evidence="3">The sequence shown here is derived from an EMBL/GenBank/DDBJ whole genome shotgun (WGS) entry which is preliminary data.</text>
</comment>
<sequence>DEITTTGILNSSAQLWGIFLVAIMDATEDTSQKFSMRVPNWLLFIILCVGVRTIWVIDHSDGKMMSAPAPAPAPTQGELRRQSTISETDDVRIKATVPIRQHWPPEDYKETEEEYLIKHADEYNEFLGRIGISFNNQRTFQQVLTHKSYKHGSVPTNERLTFV</sequence>
<dbReference type="SUPFAM" id="SSF69065">
    <property type="entry name" value="RNase III domain-like"/>
    <property type="match status" value="1"/>
</dbReference>
<proteinExistence type="predicted"/>
<dbReference type="GO" id="GO:0006396">
    <property type="term" value="P:RNA processing"/>
    <property type="evidence" value="ECO:0007669"/>
    <property type="project" value="InterPro"/>
</dbReference>
<dbReference type="InterPro" id="IPR000999">
    <property type="entry name" value="RNase_III_dom"/>
</dbReference>
<gene>
    <name evidence="3" type="ORF">POCULU_LOCUS9958</name>
</gene>
<evidence type="ECO:0000313" key="4">
    <source>
        <dbReference type="Proteomes" id="UP000789572"/>
    </source>
</evidence>
<reference evidence="3" key="1">
    <citation type="submission" date="2021-06" db="EMBL/GenBank/DDBJ databases">
        <authorList>
            <person name="Kallberg Y."/>
            <person name="Tangrot J."/>
            <person name="Rosling A."/>
        </authorList>
    </citation>
    <scope>NUCLEOTIDE SEQUENCE</scope>
    <source>
        <strain evidence="3">IA702</strain>
    </source>
</reference>
<organism evidence="3 4">
    <name type="scientific">Paraglomus occultum</name>
    <dbReference type="NCBI Taxonomy" id="144539"/>
    <lineage>
        <taxon>Eukaryota</taxon>
        <taxon>Fungi</taxon>
        <taxon>Fungi incertae sedis</taxon>
        <taxon>Mucoromycota</taxon>
        <taxon>Glomeromycotina</taxon>
        <taxon>Glomeromycetes</taxon>
        <taxon>Paraglomerales</taxon>
        <taxon>Paraglomeraceae</taxon>
        <taxon>Paraglomus</taxon>
    </lineage>
</organism>
<keyword evidence="1" id="KW-0812">Transmembrane</keyword>
<feature type="non-terminal residue" evidence="3">
    <location>
        <position position="1"/>
    </location>
</feature>
<dbReference type="AlphaFoldDB" id="A0A9N9DU77"/>